<proteinExistence type="predicted"/>
<dbReference type="PANTHER" id="PTHR10000">
    <property type="entry name" value="PHOSPHOSERINE PHOSPHATASE"/>
    <property type="match status" value="1"/>
</dbReference>
<dbReference type="Pfam" id="PF08282">
    <property type="entry name" value="Hydrolase_3"/>
    <property type="match status" value="2"/>
</dbReference>
<sequence>MSGQLSGTDDVPGTAAPLAERVARWRRRLPAGLPAAGPGLLVALDIDGTLLTHDGELAEEVASAVAELDLSGARVVLSTGRSLQAVTPVAAQLGLTSGWAVCSNGAVVIRLDPDLEDGHEITDVVTFDPGPTLRLLREELPDGLFAVEDLGRGFKVTAPFPMGELTGDVEVVEFEDLLHAPATRVTLRAPHLDSADFHALVQRVGLHGVSYAVGWTAWLDISPDGVSKASALETLRGRLDVADGATVAVGDGSNDLEMLGWAAHGVAMGNAGPDVVAAADAVTDPVGDHGAAVVLRALLAAR</sequence>
<protein>
    <submittedName>
        <fullName evidence="1">HAD superfamily hydrolase (TIGR01484 family)</fullName>
    </submittedName>
</protein>
<keyword evidence="2" id="KW-1185">Reference proteome</keyword>
<dbReference type="OrthoDB" id="3180855at2"/>
<dbReference type="PROSITE" id="PS01228">
    <property type="entry name" value="COF_1"/>
    <property type="match status" value="1"/>
</dbReference>
<dbReference type="Gene3D" id="3.40.50.1000">
    <property type="entry name" value="HAD superfamily/HAD-like"/>
    <property type="match status" value="1"/>
</dbReference>
<name>A0A3N5A120_9MICO</name>
<dbReference type="GO" id="GO:0000287">
    <property type="term" value="F:magnesium ion binding"/>
    <property type="evidence" value="ECO:0007669"/>
    <property type="project" value="TreeGrafter"/>
</dbReference>
<reference evidence="1 2" key="1">
    <citation type="submission" date="2018-11" db="EMBL/GenBank/DDBJ databases">
        <title>Sequencing the genomes of 1000 actinobacteria strains.</title>
        <authorList>
            <person name="Klenk H.-P."/>
        </authorList>
    </citation>
    <scope>NUCLEOTIDE SEQUENCE [LARGE SCALE GENOMIC DNA]</scope>
    <source>
        <strain evidence="1 2">DSM 14418</strain>
    </source>
</reference>
<dbReference type="GO" id="GO:0016791">
    <property type="term" value="F:phosphatase activity"/>
    <property type="evidence" value="ECO:0007669"/>
    <property type="project" value="UniProtKB-ARBA"/>
</dbReference>
<dbReference type="InterPro" id="IPR023214">
    <property type="entry name" value="HAD_sf"/>
</dbReference>
<keyword evidence="1" id="KW-0378">Hydrolase</keyword>
<gene>
    <name evidence="1" type="ORF">EDD32_1505</name>
</gene>
<dbReference type="PROSITE" id="PS01229">
    <property type="entry name" value="COF_2"/>
    <property type="match status" value="1"/>
</dbReference>
<dbReference type="Proteomes" id="UP000280726">
    <property type="component" value="Unassembled WGS sequence"/>
</dbReference>
<dbReference type="PANTHER" id="PTHR10000:SF8">
    <property type="entry name" value="HAD SUPERFAMILY HYDROLASE-LIKE, TYPE 3"/>
    <property type="match status" value="1"/>
</dbReference>
<accession>A0A3N5A120</accession>
<dbReference type="SUPFAM" id="SSF56784">
    <property type="entry name" value="HAD-like"/>
    <property type="match status" value="1"/>
</dbReference>
<evidence type="ECO:0000313" key="1">
    <source>
        <dbReference type="EMBL" id="RPF27045.1"/>
    </source>
</evidence>
<dbReference type="AlphaFoldDB" id="A0A3N5A120"/>
<comment type="caution">
    <text evidence="1">The sequence shown here is derived from an EMBL/GenBank/DDBJ whole genome shotgun (WGS) entry which is preliminary data.</text>
</comment>
<dbReference type="GO" id="GO:0005829">
    <property type="term" value="C:cytosol"/>
    <property type="evidence" value="ECO:0007669"/>
    <property type="project" value="TreeGrafter"/>
</dbReference>
<dbReference type="EMBL" id="RKRA01000001">
    <property type="protein sequence ID" value="RPF27045.1"/>
    <property type="molecule type" value="Genomic_DNA"/>
</dbReference>
<evidence type="ECO:0000313" key="2">
    <source>
        <dbReference type="Proteomes" id="UP000280726"/>
    </source>
</evidence>
<organism evidence="1 2">
    <name type="scientific">Georgenia muralis</name>
    <dbReference type="NCBI Taxonomy" id="154117"/>
    <lineage>
        <taxon>Bacteria</taxon>
        <taxon>Bacillati</taxon>
        <taxon>Actinomycetota</taxon>
        <taxon>Actinomycetes</taxon>
        <taxon>Micrococcales</taxon>
        <taxon>Bogoriellaceae</taxon>
        <taxon>Georgenia</taxon>
    </lineage>
</organism>
<dbReference type="InterPro" id="IPR036412">
    <property type="entry name" value="HAD-like_sf"/>
</dbReference>
<dbReference type="Gene3D" id="3.30.1240.10">
    <property type="match status" value="1"/>
</dbReference>
<dbReference type="RefSeq" id="WP_123916315.1">
    <property type="nucleotide sequence ID" value="NZ_RKRA01000001.1"/>
</dbReference>